<keyword evidence="2" id="KW-1185">Reference proteome</keyword>
<protein>
    <submittedName>
        <fullName evidence="1">Uncharacterized protein</fullName>
    </submittedName>
</protein>
<accession>A0A3L8Q3L6</accession>
<comment type="caution">
    <text evidence="1">The sequence shown here is derived from an EMBL/GenBank/DDBJ whole genome shotgun (WGS) entry which is preliminary data.</text>
</comment>
<name>A0A3L8Q3L6_CHLGU</name>
<reference evidence="1 2" key="1">
    <citation type="journal article" date="2018" name="Proc. R. Soc. B">
        <title>A non-coding region near Follistatin controls head colour polymorphism in the Gouldian finch.</title>
        <authorList>
            <person name="Toomey M.B."/>
            <person name="Marques C.I."/>
            <person name="Andrade P."/>
            <person name="Araujo P.M."/>
            <person name="Sabatino S."/>
            <person name="Gazda M.A."/>
            <person name="Afonso S."/>
            <person name="Lopes R.J."/>
            <person name="Corbo J.C."/>
            <person name="Carneiro M."/>
        </authorList>
    </citation>
    <scope>NUCLEOTIDE SEQUENCE [LARGE SCALE GENOMIC DNA]</scope>
    <source>
        <strain evidence="1">Red01</strain>
        <tissue evidence="1">Muscle</tissue>
    </source>
</reference>
<evidence type="ECO:0000313" key="2">
    <source>
        <dbReference type="Proteomes" id="UP000276834"/>
    </source>
</evidence>
<dbReference type="AlphaFoldDB" id="A0A3L8Q3L6"/>
<gene>
    <name evidence="1" type="ORF">DV515_00019835</name>
</gene>
<organism evidence="1 2">
    <name type="scientific">Chloebia gouldiae</name>
    <name type="common">Gouldian finch</name>
    <name type="synonym">Erythrura gouldiae</name>
    <dbReference type="NCBI Taxonomy" id="44316"/>
    <lineage>
        <taxon>Eukaryota</taxon>
        <taxon>Metazoa</taxon>
        <taxon>Chordata</taxon>
        <taxon>Craniata</taxon>
        <taxon>Vertebrata</taxon>
        <taxon>Euteleostomi</taxon>
        <taxon>Archelosauria</taxon>
        <taxon>Archosauria</taxon>
        <taxon>Dinosauria</taxon>
        <taxon>Saurischia</taxon>
        <taxon>Theropoda</taxon>
        <taxon>Coelurosauria</taxon>
        <taxon>Aves</taxon>
        <taxon>Neognathae</taxon>
        <taxon>Neoaves</taxon>
        <taxon>Telluraves</taxon>
        <taxon>Australaves</taxon>
        <taxon>Passeriformes</taxon>
        <taxon>Passeroidea</taxon>
        <taxon>Passeridae</taxon>
        <taxon>Chloebia</taxon>
    </lineage>
</organism>
<sequence length="73" mass="7888">MRDPLKPKDGSGCCCCARRCRRGALLGPARVRPPARQGALLELGLPLAADAARCRAPFHCRSKVFTVTMPLRA</sequence>
<dbReference type="Proteomes" id="UP000276834">
    <property type="component" value="Unassembled WGS sequence"/>
</dbReference>
<dbReference type="EMBL" id="QUSF01013389">
    <property type="protein sequence ID" value="RLV61961.1"/>
    <property type="molecule type" value="Genomic_DNA"/>
</dbReference>
<proteinExistence type="predicted"/>
<evidence type="ECO:0000313" key="1">
    <source>
        <dbReference type="EMBL" id="RLV61961.1"/>
    </source>
</evidence>